<dbReference type="InterPro" id="IPR055290">
    <property type="entry name" value="At3g26010-like"/>
</dbReference>
<dbReference type="InterPro" id="IPR006527">
    <property type="entry name" value="F-box-assoc_dom_typ1"/>
</dbReference>
<feature type="domain" description="F-box associated beta-propeller type 1" evidence="2">
    <location>
        <begin position="121"/>
        <end position="281"/>
    </location>
</feature>
<dbReference type="InterPro" id="IPR001810">
    <property type="entry name" value="F-box_dom"/>
</dbReference>
<dbReference type="PANTHER" id="PTHR35546">
    <property type="entry name" value="F-BOX PROTEIN INTERACTION DOMAIN PROTEIN-RELATED"/>
    <property type="match status" value="1"/>
</dbReference>
<name>A0AAD8JA56_9APIA</name>
<dbReference type="EMBL" id="JAUIZM010000002">
    <property type="protein sequence ID" value="KAK1399689.1"/>
    <property type="molecule type" value="Genomic_DNA"/>
</dbReference>
<keyword evidence="4" id="KW-1185">Reference proteome</keyword>
<dbReference type="SUPFAM" id="SSF81383">
    <property type="entry name" value="F-box domain"/>
    <property type="match status" value="1"/>
</dbReference>
<dbReference type="PANTHER" id="PTHR35546:SF115">
    <property type="entry name" value="F-BOX DOMAIN-CONTAINING PROTEIN"/>
    <property type="match status" value="1"/>
</dbReference>
<dbReference type="Pfam" id="PF07734">
    <property type="entry name" value="FBA_1"/>
    <property type="match status" value="1"/>
</dbReference>
<reference evidence="3" key="2">
    <citation type="submission" date="2023-05" db="EMBL/GenBank/DDBJ databases">
        <authorList>
            <person name="Schelkunov M.I."/>
        </authorList>
    </citation>
    <scope>NUCLEOTIDE SEQUENCE</scope>
    <source>
        <strain evidence="3">Hsosn_3</strain>
        <tissue evidence="3">Leaf</tissue>
    </source>
</reference>
<comment type="caution">
    <text evidence="3">The sequence shown here is derived from an EMBL/GenBank/DDBJ whole genome shotgun (WGS) entry which is preliminary data.</text>
</comment>
<feature type="domain" description="F-box" evidence="1">
    <location>
        <begin position="32"/>
        <end position="67"/>
    </location>
</feature>
<evidence type="ECO:0000313" key="3">
    <source>
        <dbReference type="EMBL" id="KAK1399689.1"/>
    </source>
</evidence>
<proteinExistence type="predicted"/>
<gene>
    <name evidence="3" type="ORF">POM88_009552</name>
</gene>
<dbReference type="Pfam" id="PF00646">
    <property type="entry name" value="F-box"/>
    <property type="match status" value="1"/>
</dbReference>
<evidence type="ECO:0000259" key="2">
    <source>
        <dbReference type="Pfam" id="PF07734"/>
    </source>
</evidence>
<dbReference type="NCBIfam" id="TIGR01640">
    <property type="entry name" value="F_box_assoc_1"/>
    <property type="match status" value="1"/>
</dbReference>
<accession>A0AAD8JA56</accession>
<evidence type="ECO:0000313" key="4">
    <source>
        <dbReference type="Proteomes" id="UP001237642"/>
    </source>
</evidence>
<dbReference type="InterPro" id="IPR036047">
    <property type="entry name" value="F-box-like_dom_sf"/>
</dbReference>
<dbReference type="AlphaFoldDB" id="A0AAD8JA56"/>
<reference evidence="3" key="1">
    <citation type="submission" date="2023-02" db="EMBL/GenBank/DDBJ databases">
        <title>Genome of toxic invasive species Heracleum sosnowskyi carries increased number of genes despite the absence of recent whole-genome duplications.</title>
        <authorList>
            <person name="Schelkunov M."/>
            <person name="Shtratnikova V."/>
            <person name="Makarenko M."/>
            <person name="Klepikova A."/>
            <person name="Omelchenko D."/>
            <person name="Novikova G."/>
            <person name="Obukhova E."/>
            <person name="Bogdanov V."/>
            <person name="Penin A."/>
            <person name="Logacheva M."/>
        </authorList>
    </citation>
    <scope>NUCLEOTIDE SEQUENCE</scope>
    <source>
        <strain evidence="3">Hsosn_3</strain>
        <tissue evidence="3">Leaf</tissue>
    </source>
</reference>
<evidence type="ECO:0000259" key="1">
    <source>
        <dbReference type="Pfam" id="PF00646"/>
    </source>
</evidence>
<organism evidence="3 4">
    <name type="scientific">Heracleum sosnowskyi</name>
    <dbReference type="NCBI Taxonomy" id="360622"/>
    <lineage>
        <taxon>Eukaryota</taxon>
        <taxon>Viridiplantae</taxon>
        <taxon>Streptophyta</taxon>
        <taxon>Embryophyta</taxon>
        <taxon>Tracheophyta</taxon>
        <taxon>Spermatophyta</taxon>
        <taxon>Magnoliopsida</taxon>
        <taxon>eudicotyledons</taxon>
        <taxon>Gunneridae</taxon>
        <taxon>Pentapetalae</taxon>
        <taxon>asterids</taxon>
        <taxon>campanulids</taxon>
        <taxon>Apiales</taxon>
        <taxon>Apiaceae</taxon>
        <taxon>Apioideae</taxon>
        <taxon>apioid superclade</taxon>
        <taxon>Tordylieae</taxon>
        <taxon>Tordyliinae</taxon>
        <taxon>Heracleum</taxon>
    </lineage>
</organism>
<dbReference type="InterPro" id="IPR017451">
    <property type="entry name" value="F-box-assoc_interact_dom"/>
</dbReference>
<dbReference type="Proteomes" id="UP001237642">
    <property type="component" value="Unassembled WGS sequence"/>
</dbReference>
<protein>
    <submittedName>
        <fullName evidence="3">F-box domain-containing protein</fullName>
    </submittedName>
</protein>
<sequence length="443" mass="51303">MGAKRGRTSNQLSLVSGNPVLKSSSVSVASNEDLLIQILLYVPIKTLMGFKSVSKQWLSLITNPHFVRLRNPLPSAASLFFASSLCRSNPDYQFIPIDVNGRSPTPFKTLDFVHDPLGSGISVLQSCNGLLLCASYRARESKRRYYVYNPTTKQFAILPQIRREYAKDVCGMSLAFDPIKSLHYKVVCVRRSEMIRQLFQIEIYSSETLLWRISGQPFAASMGTQFQFCTYWNGSIHWWGDSANRWNWYTHMSFYRKVLYRLYFKVDEERLEQLPMPMRHIVLDELNVQENEKPCFAASYIGESEGHWHIVEEVPKFRPNSYFTFLLKVYELARDYSGWFVKYEVDLNAIASVVPEIIKHRYNRCSGYTLNILSLVRSVKEEEDCSFLVVEIPGGKVVRYNFVDQSVEKLWEFTPIGYKFYDEDGLRRDCVSAFPYIESLACV</sequence>